<feature type="transmembrane region" description="Helical" evidence="1">
    <location>
        <begin position="29"/>
        <end position="55"/>
    </location>
</feature>
<dbReference type="RefSeq" id="WP_091351076.1">
    <property type="nucleotide sequence ID" value="NZ_FOIF01000036.1"/>
</dbReference>
<dbReference type="Proteomes" id="UP000243819">
    <property type="component" value="Unassembled WGS sequence"/>
</dbReference>
<gene>
    <name evidence="2" type="ORF">SAMN03080614_103623</name>
</gene>
<dbReference type="InterPro" id="IPR010001">
    <property type="entry name" value="BofA"/>
</dbReference>
<sequence length="60" mass="6472">MKVKKLLLQSLGGITFLVVLHFFGQNIGIYLPINLFTIAIASLLGVPGIILLVILGKILL</sequence>
<dbReference type="STRING" id="1120990.SAMN03080614_103623"/>
<keyword evidence="3" id="KW-1185">Reference proteome</keyword>
<dbReference type="EMBL" id="FOIF01000036">
    <property type="protein sequence ID" value="SET04247.1"/>
    <property type="molecule type" value="Genomic_DNA"/>
</dbReference>
<dbReference type="AlphaFoldDB" id="A0A1I0BBQ2"/>
<evidence type="ECO:0000313" key="2">
    <source>
        <dbReference type="EMBL" id="SET04247.1"/>
    </source>
</evidence>
<keyword evidence="1" id="KW-0472">Membrane</keyword>
<accession>A0A1I0BBQ2</accession>
<organism evidence="2 3">
    <name type="scientific">Anaerobranca gottschalkii DSM 13577</name>
    <dbReference type="NCBI Taxonomy" id="1120990"/>
    <lineage>
        <taxon>Bacteria</taxon>
        <taxon>Bacillati</taxon>
        <taxon>Bacillota</taxon>
        <taxon>Clostridia</taxon>
        <taxon>Eubacteriales</taxon>
        <taxon>Proteinivoracaceae</taxon>
        <taxon>Anaerobranca</taxon>
    </lineage>
</organism>
<protein>
    <submittedName>
        <fullName evidence="2">Pro-sigmaK processing inhibitor BofA</fullName>
    </submittedName>
</protein>
<evidence type="ECO:0000256" key="1">
    <source>
        <dbReference type="SAM" id="Phobius"/>
    </source>
</evidence>
<name>A0A1I0BBQ2_9FIRM</name>
<feature type="transmembrane region" description="Helical" evidence="1">
    <location>
        <begin position="7"/>
        <end position="23"/>
    </location>
</feature>
<evidence type="ECO:0000313" key="3">
    <source>
        <dbReference type="Proteomes" id="UP000243819"/>
    </source>
</evidence>
<reference evidence="3" key="1">
    <citation type="submission" date="2016-10" db="EMBL/GenBank/DDBJ databases">
        <authorList>
            <person name="Varghese N."/>
            <person name="Submissions S."/>
        </authorList>
    </citation>
    <scope>NUCLEOTIDE SEQUENCE [LARGE SCALE GENOMIC DNA]</scope>
    <source>
        <strain evidence="3">DSM 13577</strain>
    </source>
</reference>
<keyword evidence="1" id="KW-1133">Transmembrane helix</keyword>
<keyword evidence="1" id="KW-0812">Transmembrane</keyword>
<proteinExistence type="predicted"/>
<dbReference type="Pfam" id="PF07441">
    <property type="entry name" value="BofA"/>
    <property type="match status" value="1"/>
</dbReference>